<organism evidence="1 2">
    <name type="scientific">Apiospora phragmitis</name>
    <dbReference type="NCBI Taxonomy" id="2905665"/>
    <lineage>
        <taxon>Eukaryota</taxon>
        <taxon>Fungi</taxon>
        <taxon>Dikarya</taxon>
        <taxon>Ascomycota</taxon>
        <taxon>Pezizomycotina</taxon>
        <taxon>Sordariomycetes</taxon>
        <taxon>Xylariomycetidae</taxon>
        <taxon>Amphisphaeriales</taxon>
        <taxon>Apiosporaceae</taxon>
        <taxon>Apiospora</taxon>
    </lineage>
</organism>
<evidence type="ECO:0000313" key="1">
    <source>
        <dbReference type="EMBL" id="KAK8041454.1"/>
    </source>
</evidence>
<dbReference type="RefSeq" id="XP_066708999.1">
    <property type="nucleotide sequence ID" value="XM_066865870.1"/>
</dbReference>
<comment type="caution">
    <text evidence="1">The sequence shown here is derived from an EMBL/GenBank/DDBJ whole genome shotgun (WGS) entry which is preliminary data.</text>
</comment>
<keyword evidence="2" id="KW-1185">Reference proteome</keyword>
<dbReference type="Proteomes" id="UP001480595">
    <property type="component" value="Unassembled WGS sequence"/>
</dbReference>
<dbReference type="GeneID" id="92098933"/>
<gene>
    <name evidence="1" type="ORF">PG994_014461</name>
</gene>
<accession>A0ABR1T4E0</accession>
<name>A0ABR1T4E0_9PEZI</name>
<protein>
    <submittedName>
        <fullName evidence="1">Uncharacterized protein</fullName>
    </submittedName>
</protein>
<sequence>MAAQLPFGFQQLSFELQYEILGYTSLVAPYERVYYTNTGFCVCVSRQLARTIGPVNAREFFLASRAVQELAINVFYSKNEFVIEAAPPTAFAMAPAPRFLSSIVPPQGLELMKTLSVDTTMNDPDWRRVAGHVAPRMWSLRVLTIVARYDADDRIYDFGSMPVLNYLRRLVEEKIWPVMALDDRFEQLAVHLHSGAGSAIAGRDPRMEPVYFLEREDTPEKSSFYKRINNNNNNNASNGLVRFAQRNGFVEGMVYILSPKP</sequence>
<reference evidence="1 2" key="1">
    <citation type="submission" date="2023-01" db="EMBL/GenBank/DDBJ databases">
        <title>Analysis of 21 Apiospora genomes using comparative genomics revels a genus with tremendous synthesis potential of carbohydrate active enzymes and secondary metabolites.</title>
        <authorList>
            <person name="Sorensen T."/>
        </authorList>
    </citation>
    <scope>NUCLEOTIDE SEQUENCE [LARGE SCALE GENOMIC DNA]</scope>
    <source>
        <strain evidence="1 2">CBS 135458</strain>
    </source>
</reference>
<dbReference type="EMBL" id="JAQQWL010000015">
    <property type="protein sequence ID" value="KAK8041454.1"/>
    <property type="molecule type" value="Genomic_DNA"/>
</dbReference>
<evidence type="ECO:0000313" key="2">
    <source>
        <dbReference type="Proteomes" id="UP001480595"/>
    </source>
</evidence>
<proteinExistence type="predicted"/>